<evidence type="ECO:0000313" key="2">
    <source>
        <dbReference type="EMBL" id="AFD26679.1"/>
    </source>
</evidence>
<dbReference type="Proteomes" id="UP000007575">
    <property type="component" value="Chromosome"/>
</dbReference>
<feature type="chain" id="PRO_5003612211" evidence="1">
    <location>
        <begin position="27"/>
        <end position="374"/>
    </location>
</feature>
<dbReference type="PATRIC" id="fig|745776.4.peg.2828"/>
<dbReference type="STRING" id="745776.DGo_CA2752"/>
<dbReference type="SUPFAM" id="SSF51445">
    <property type="entry name" value="(Trans)glycosidases"/>
    <property type="match status" value="1"/>
</dbReference>
<dbReference type="InterPro" id="IPR017853">
    <property type="entry name" value="GH"/>
</dbReference>
<dbReference type="OrthoDB" id="63019at2"/>
<proteinExistence type="predicted"/>
<dbReference type="HOGENOM" id="CLU_739120_0_0_0"/>
<dbReference type="eggNOG" id="COG3934">
    <property type="taxonomic scope" value="Bacteria"/>
</dbReference>
<feature type="signal peptide" evidence="1">
    <location>
        <begin position="1"/>
        <end position="26"/>
    </location>
</feature>
<dbReference type="PROSITE" id="PS51257">
    <property type="entry name" value="PROKAR_LIPOPROTEIN"/>
    <property type="match status" value="1"/>
</dbReference>
<protein>
    <submittedName>
        <fullName evidence="2">Carbohydrate-binding CenC domain protein</fullName>
    </submittedName>
</protein>
<dbReference type="AlphaFoldDB" id="H8GUJ6"/>
<dbReference type="EMBL" id="CP002191">
    <property type="protein sequence ID" value="AFD26679.1"/>
    <property type="molecule type" value="Genomic_DNA"/>
</dbReference>
<evidence type="ECO:0000256" key="1">
    <source>
        <dbReference type="SAM" id="SignalP"/>
    </source>
</evidence>
<dbReference type="RefSeq" id="WP_014686159.1">
    <property type="nucleotide sequence ID" value="NC_017790.1"/>
</dbReference>
<name>H8GUJ6_DEIGI</name>
<keyword evidence="3" id="KW-1185">Reference proteome</keyword>
<sequence>MSPLRPLATCLALGALLTGCAPLRPAVWTVDARQTRVTASGGRILINGQPFFPFGFYHVSWADQGTPQIRLNDLDTLADAGFNVMLTEPVREAETEMPALLAEAHRRGVMVLAHGVQPRFVRELAAQPALLGFTLMDDSNYNSTPPAVADLQATYKALAPDKLTGITLALANDRPESGFFGVSDSVSNMSYPIGGTDEIAVVYGVMRQTVEQAARRGVVPLATLQSFAWPGQRRPTPAELRNMTYQALLAGVKGVVYYSYRSGGNRVTDDAPLWQETRTLAAEVRRLSPTLLSGARRELTAPAPGQPVRAAQFSGPGGSYLLVVNTTPRPQALRLDLPRVRRLNPLFGAADPEFRRGQLGGVLGALEVRVFEVR</sequence>
<reference evidence="2 3" key="1">
    <citation type="journal article" date="2012" name="PLoS ONE">
        <title>Genome sequence and transcriptome analysis of the radioresistant bacterium Deinococcus gobiensis: insights into the extreme environmental adaptations.</title>
        <authorList>
            <person name="Yuan M."/>
            <person name="Chen M."/>
            <person name="Zhang W."/>
            <person name="Lu W."/>
            <person name="Wang J."/>
            <person name="Yang M."/>
            <person name="Zhao P."/>
            <person name="Tang R."/>
            <person name="Li X."/>
            <person name="Hao Y."/>
            <person name="Zhou Z."/>
            <person name="Zhan Y."/>
            <person name="Yu H."/>
            <person name="Teng C."/>
            <person name="Yan Y."/>
            <person name="Ping S."/>
            <person name="Wang Y."/>
            <person name="Lin M."/>
        </authorList>
    </citation>
    <scope>NUCLEOTIDE SEQUENCE [LARGE SCALE GENOMIC DNA]</scope>
    <source>
        <strain evidence="2 3">I-0</strain>
    </source>
</reference>
<evidence type="ECO:0000313" key="3">
    <source>
        <dbReference type="Proteomes" id="UP000007575"/>
    </source>
</evidence>
<keyword evidence="1" id="KW-0732">Signal</keyword>
<dbReference type="Gene3D" id="3.20.20.80">
    <property type="entry name" value="Glycosidases"/>
    <property type="match status" value="1"/>
</dbReference>
<dbReference type="KEGG" id="dgo:DGo_CA2752"/>
<gene>
    <name evidence="2" type="ordered locus">DGo_CA2752</name>
</gene>
<organism evidence="2 3">
    <name type="scientific">Deinococcus gobiensis (strain DSM 21396 / JCM 16679 / CGMCC 1.7299 / I-0)</name>
    <dbReference type="NCBI Taxonomy" id="745776"/>
    <lineage>
        <taxon>Bacteria</taxon>
        <taxon>Thermotogati</taxon>
        <taxon>Deinococcota</taxon>
        <taxon>Deinococci</taxon>
        <taxon>Deinococcales</taxon>
        <taxon>Deinococcaceae</taxon>
        <taxon>Deinococcus</taxon>
    </lineage>
</organism>
<accession>H8GUJ6</accession>